<accession>A0A170YZ61</accession>
<feature type="non-terminal residue" evidence="1">
    <location>
        <position position="1"/>
    </location>
</feature>
<name>A0A170YZ61_TRIIF</name>
<evidence type="ECO:0000313" key="1">
    <source>
        <dbReference type="EMBL" id="JAS00404.1"/>
    </source>
</evidence>
<reference evidence="1" key="2">
    <citation type="journal article" date="2017" name="J. Med. Entomol.">
        <title>Transcriptome Analysis of the Triatoma infestans (Hemiptera: Reduviidae) Integument.</title>
        <authorList>
            <person name="Calderon-Fernandez G.M."/>
            <person name="Moriconi D.E."/>
            <person name="Dulbecco A.B."/>
            <person name="Juarez M.P."/>
        </authorList>
    </citation>
    <scope>NUCLEOTIDE SEQUENCE</scope>
    <source>
        <strain evidence="1">Int1</strain>
        <tissue evidence="1">Integument</tissue>
    </source>
</reference>
<dbReference type="AlphaFoldDB" id="A0A170YZ61"/>
<proteinExistence type="predicted"/>
<dbReference type="EMBL" id="GEMB01002794">
    <property type="protein sequence ID" value="JAS00404.1"/>
    <property type="molecule type" value="Transcribed_RNA"/>
</dbReference>
<reference evidence="1" key="1">
    <citation type="submission" date="2016-04" db="EMBL/GenBank/DDBJ databases">
        <authorList>
            <person name="Calderon-Fernandez G.M.Sr."/>
        </authorList>
    </citation>
    <scope>NUCLEOTIDE SEQUENCE</scope>
    <source>
        <strain evidence="1">Int1</strain>
        <tissue evidence="1">Integument</tissue>
    </source>
</reference>
<protein>
    <submittedName>
        <fullName evidence="1">Protein jim lovell isoform x4</fullName>
    </submittedName>
</protein>
<sequence length="201" mass="23053">SKYNIYSNMSTKSVSFGGVITYPNNNNNNNLTKKDEKTNSFRSRFNCGVLRSSLKINGSLISVRLVSSKLRKREDSTVVSNNNNSNINHNNTIIQETEVRSVSATITTTVPPPTVQQQMEPPPFLWRYSDYSNSSQLSIATNNDQTRLVHTNLPCEETTECKGFRKNLRGKWRRLVKKKPQQEVYTLPAEIRDQLKQIYVY</sequence>
<organism evidence="1">
    <name type="scientific">Triatoma infestans</name>
    <name type="common">Assassin bug</name>
    <dbReference type="NCBI Taxonomy" id="30076"/>
    <lineage>
        <taxon>Eukaryota</taxon>
        <taxon>Metazoa</taxon>
        <taxon>Ecdysozoa</taxon>
        <taxon>Arthropoda</taxon>
        <taxon>Hexapoda</taxon>
        <taxon>Insecta</taxon>
        <taxon>Pterygota</taxon>
        <taxon>Neoptera</taxon>
        <taxon>Paraneoptera</taxon>
        <taxon>Hemiptera</taxon>
        <taxon>Heteroptera</taxon>
        <taxon>Panheteroptera</taxon>
        <taxon>Cimicomorpha</taxon>
        <taxon>Reduviidae</taxon>
        <taxon>Triatominae</taxon>
        <taxon>Triatoma</taxon>
    </lineage>
</organism>